<feature type="compositionally biased region" description="Low complexity" evidence="2">
    <location>
        <begin position="16"/>
        <end position="27"/>
    </location>
</feature>
<accession>A0A7W7D5K3</accession>
<organism evidence="4 5">
    <name type="scientific">Sphaerisporangium siamense</name>
    <dbReference type="NCBI Taxonomy" id="795645"/>
    <lineage>
        <taxon>Bacteria</taxon>
        <taxon>Bacillati</taxon>
        <taxon>Actinomycetota</taxon>
        <taxon>Actinomycetes</taxon>
        <taxon>Streptosporangiales</taxon>
        <taxon>Streptosporangiaceae</taxon>
        <taxon>Sphaerisporangium</taxon>
    </lineage>
</organism>
<feature type="domain" description="Peptidase S9 prolyl oligopeptidase catalytic" evidence="3">
    <location>
        <begin position="119"/>
        <end position="257"/>
    </location>
</feature>
<feature type="compositionally biased region" description="Gly residues" evidence="2">
    <location>
        <begin position="28"/>
        <end position="43"/>
    </location>
</feature>
<dbReference type="PANTHER" id="PTHR48081">
    <property type="entry name" value="AB HYDROLASE SUPERFAMILY PROTEIN C4A8.06C"/>
    <property type="match status" value="1"/>
</dbReference>
<dbReference type="InterPro" id="IPR001375">
    <property type="entry name" value="Peptidase_S9_cat"/>
</dbReference>
<evidence type="ECO:0000256" key="2">
    <source>
        <dbReference type="SAM" id="MobiDB-lite"/>
    </source>
</evidence>
<dbReference type="Pfam" id="PF00326">
    <property type="entry name" value="Peptidase_S9"/>
    <property type="match status" value="1"/>
</dbReference>
<dbReference type="Gene3D" id="3.40.50.1820">
    <property type="entry name" value="alpha/beta hydrolase"/>
    <property type="match status" value="1"/>
</dbReference>
<dbReference type="GO" id="GO:0006508">
    <property type="term" value="P:proteolysis"/>
    <property type="evidence" value="ECO:0007669"/>
    <property type="project" value="InterPro"/>
</dbReference>
<dbReference type="InterPro" id="IPR029058">
    <property type="entry name" value="AB_hydrolase_fold"/>
</dbReference>
<gene>
    <name evidence="4" type="ORF">BJ982_002146</name>
</gene>
<sequence length="282" mass="27916">MNDLLPTTDPVLATPATSATGTSDKSGTSGGTGGSGTSGGTGTSGATRLAYGPGERQHVLVHRPATPVGAAVVLVHGGFWRPEKDAASMEAACRDLAARGVLAASVEYRTVGAGGEWPGCADDVTAAVRALCESSGVPLGATVLAGHSAGGHLALVAAARLGGLAAVAGLAPITDLEAAERDDLGTGAVRGLLGGRPAAELPDASPVHGPVPGCPVLLVHGAADQAVPVSQTTSYADALRAKGGRVRVRLIPEARHMHLVKPGRPAWRDVSAELLSLTGALG</sequence>
<dbReference type="RefSeq" id="WP_184878986.1">
    <property type="nucleotide sequence ID" value="NZ_BOOV01000039.1"/>
</dbReference>
<evidence type="ECO:0000256" key="1">
    <source>
        <dbReference type="ARBA" id="ARBA00022801"/>
    </source>
</evidence>
<dbReference type="AlphaFoldDB" id="A0A7W7D5K3"/>
<keyword evidence="5" id="KW-1185">Reference proteome</keyword>
<feature type="region of interest" description="Disordered" evidence="2">
    <location>
        <begin position="1"/>
        <end position="50"/>
    </location>
</feature>
<dbReference type="EMBL" id="JACHND010000001">
    <property type="protein sequence ID" value="MBB4700602.1"/>
    <property type="molecule type" value="Genomic_DNA"/>
</dbReference>
<reference evidence="4 5" key="1">
    <citation type="submission" date="2020-08" db="EMBL/GenBank/DDBJ databases">
        <title>Sequencing the genomes of 1000 actinobacteria strains.</title>
        <authorList>
            <person name="Klenk H.-P."/>
        </authorList>
    </citation>
    <scope>NUCLEOTIDE SEQUENCE [LARGE SCALE GENOMIC DNA]</scope>
    <source>
        <strain evidence="4 5">DSM 45784</strain>
    </source>
</reference>
<evidence type="ECO:0000313" key="5">
    <source>
        <dbReference type="Proteomes" id="UP000542210"/>
    </source>
</evidence>
<evidence type="ECO:0000313" key="4">
    <source>
        <dbReference type="EMBL" id="MBB4700602.1"/>
    </source>
</evidence>
<dbReference type="Proteomes" id="UP000542210">
    <property type="component" value="Unassembled WGS sequence"/>
</dbReference>
<protein>
    <submittedName>
        <fullName evidence="4">Acetyl esterase/lipase</fullName>
    </submittedName>
</protein>
<dbReference type="SUPFAM" id="SSF53474">
    <property type="entry name" value="alpha/beta-Hydrolases"/>
    <property type="match status" value="1"/>
</dbReference>
<proteinExistence type="predicted"/>
<dbReference type="InterPro" id="IPR050300">
    <property type="entry name" value="GDXG_lipolytic_enzyme"/>
</dbReference>
<keyword evidence="1" id="KW-0378">Hydrolase</keyword>
<name>A0A7W7D5K3_9ACTN</name>
<evidence type="ECO:0000259" key="3">
    <source>
        <dbReference type="Pfam" id="PF00326"/>
    </source>
</evidence>
<dbReference type="GO" id="GO:0008236">
    <property type="term" value="F:serine-type peptidase activity"/>
    <property type="evidence" value="ECO:0007669"/>
    <property type="project" value="InterPro"/>
</dbReference>
<comment type="caution">
    <text evidence="4">The sequence shown here is derived from an EMBL/GenBank/DDBJ whole genome shotgun (WGS) entry which is preliminary data.</text>
</comment>